<protein>
    <submittedName>
        <fullName evidence="1">Uncharacterized protein</fullName>
    </submittedName>
</protein>
<gene>
    <name evidence="1" type="ORF">ABT272_23390</name>
</gene>
<reference evidence="1 2" key="1">
    <citation type="submission" date="2024-06" db="EMBL/GenBank/DDBJ databases">
        <title>The Natural Products Discovery Center: Release of the First 8490 Sequenced Strains for Exploring Actinobacteria Biosynthetic Diversity.</title>
        <authorList>
            <person name="Kalkreuter E."/>
            <person name="Kautsar S.A."/>
            <person name="Yang D."/>
            <person name="Bader C.D."/>
            <person name="Teijaro C.N."/>
            <person name="Fluegel L."/>
            <person name="Davis C.M."/>
            <person name="Simpson J.R."/>
            <person name="Lauterbach L."/>
            <person name="Steele A.D."/>
            <person name="Gui C."/>
            <person name="Meng S."/>
            <person name="Li G."/>
            <person name="Viehrig K."/>
            <person name="Ye F."/>
            <person name="Su P."/>
            <person name="Kiefer A.F."/>
            <person name="Nichols A."/>
            <person name="Cepeda A.J."/>
            <person name="Yan W."/>
            <person name="Fan B."/>
            <person name="Jiang Y."/>
            <person name="Adhikari A."/>
            <person name="Zheng C.-J."/>
            <person name="Schuster L."/>
            <person name="Cowan T.M."/>
            <person name="Smanski M.J."/>
            <person name="Chevrette M.G."/>
            <person name="De Carvalho L.P.S."/>
            <person name="Shen B."/>
        </authorList>
    </citation>
    <scope>NUCLEOTIDE SEQUENCE [LARGE SCALE GENOMIC DNA]</scope>
    <source>
        <strain evidence="1 2">NPDC001166</strain>
    </source>
</reference>
<accession>A0ABV1UBR7</accession>
<keyword evidence="2" id="KW-1185">Reference proteome</keyword>
<name>A0ABV1UBR7_9ACTN</name>
<dbReference type="Proteomes" id="UP001470023">
    <property type="component" value="Unassembled WGS sequence"/>
</dbReference>
<comment type="caution">
    <text evidence="1">The sequence shown here is derived from an EMBL/GenBank/DDBJ whole genome shotgun (WGS) entry which is preliminary data.</text>
</comment>
<proteinExistence type="predicted"/>
<dbReference type="EMBL" id="JBEPAZ010000021">
    <property type="protein sequence ID" value="MER6430656.1"/>
    <property type="molecule type" value="Genomic_DNA"/>
</dbReference>
<evidence type="ECO:0000313" key="1">
    <source>
        <dbReference type="EMBL" id="MER6430656.1"/>
    </source>
</evidence>
<evidence type="ECO:0000313" key="2">
    <source>
        <dbReference type="Proteomes" id="UP001470023"/>
    </source>
</evidence>
<dbReference type="RefSeq" id="WP_352064285.1">
    <property type="nucleotide sequence ID" value="NZ_JBEPAB010000002.1"/>
</dbReference>
<organism evidence="1 2">
    <name type="scientific">Streptomyces sp. 900105245</name>
    <dbReference type="NCBI Taxonomy" id="3154379"/>
    <lineage>
        <taxon>Bacteria</taxon>
        <taxon>Bacillati</taxon>
        <taxon>Actinomycetota</taxon>
        <taxon>Actinomycetes</taxon>
        <taxon>Kitasatosporales</taxon>
        <taxon>Streptomycetaceae</taxon>
        <taxon>Streptomyces</taxon>
    </lineage>
</organism>
<sequence length="48" mass="5590">MTMTTRCSLSLGREHLRMVVIVVVLVLWTLLTREYGWTTSMSTLFERA</sequence>